<evidence type="ECO:0000256" key="1">
    <source>
        <dbReference type="SAM" id="MobiDB-lite"/>
    </source>
</evidence>
<keyword evidence="3" id="KW-1185">Reference proteome</keyword>
<name>A0A1Q9CSW8_SYMMI</name>
<dbReference type="OrthoDB" id="10527902at2759"/>
<feature type="compositionally biased region" description="Acidic residues" evidence="1">
    <location>
        <begin position="1"/>
        <end position="11"/>
    </location>
</feature>
<feature type="region of interest" description="Disordered" evidence="1">
    <location>
        <begin position="61"/>
        <end position="143"/>
    </location>
</feature>
<sequence>MVTPQEEEGADELPPSPEFGQLNVVVTPPAASSLIPTPGSPPGASGIAARKVALPSSLAQPRLAPLGASQGEEASSPNFGGGLPQSPTFGDDPGEGAEQAAATSSGRASRPSTLEEPEAEKGAGSHPATPDFGSLQGPILDEETEDIRAAASLSVGGILCAFAGLDTSADTWFRSKRHAVRI</sequence>
<evidence type="ECO:0000313" key="2">
    <source>
        <dbReference type="EMBL" id="OLP86013.1"/>
    </source>
</evidence>
<reference evidence="2 3" key="1">
    <citation type="submission" date="2016-02" db="EMBL/GenBank/DDBJ databases">
        <title>Genome analysis of coral dinoflagellate symbionts highlights evolutionary adaptations to a symbiotic lifestyle.</title>
        <authorList>
            <person name="Aranda M."/>
            <person name="Li Y."/>
            <person name="Liew Y.J."/>
            <person name="Baumgarten S."/>
            <person name="Simakov O."/>
            <person name="Wilson M."/>
            <person name="Piel J."/>
            <person name="Ashoor H."/>
            <person name="Bougouffa S."/>
            <person name="Bajic V.B."/>
            <person name="Ryu T."/>
            <person name="Ravasi T."/>
            <person name="Bayer T."/>
            <person name="Micklem G."/>
            <person name="Kim H."/>
            <person name="Bhak J."/>
            <person name="Lajeunesse T.C."/>
            <person name="Voolstra C.R."/>
        </authorList>
    </citation>
    <scope>NUCLEOTIDE SEQUENCE [LARGE SCALE GENOMIC DNA]</scope>
    <source>
        <strain evidence="2 3">CCMP2467</strain>
    </source>
</reference>
<proteinExistence type="predicted"/>
<dbReference type="EMBL" id="LSRX01000941">
    <property type="protein sequence ID" value="OLP86013.1"/>
    <property type="molecule type" value="Genomic_DNA"/>
</dbReference>
<gene>
    <name evidence="2" type="ORF">AK812_SmicGene32937</name>
</gene>
<comment type="caution">
    <text evidence="2">The sequence shown here is derived from an EMBL/GenBank/DDBJ whole genome shotgun (WGS) entry which is preliminary data.</text>
</comment>
<evidence type="ECO:0000313" key="3">
    <source>
        <dbReference type="Proteomes" id="UP000186817"/>
    </source>
</evidence>
<dbReference type="AlphaFoldDB" id="A0A1Q9CSW8"/>
<feature type="compositionally biased region" description="Polar residues" evidence="1">
    <location>
        <begin position="101"/>
        <end position="112"/>
    </location>
</feature>
<accession>A0A1Q9CSW8</accession>
<dbReference type="Proteomes" id="UP000186817">
    <property type="component" value="Unassembled WGS sequence"/>
</dbReference>
<protein>
    <submittedName>
        <fullName evidence="2">Uncharacterized protein</fullName>
    </submittedName>
</protein>
<feature type="region of interest" description="Disordered" evidence="1">
    <location>
        <begin position="1"/>
        <end position="25"/>
    </location>
</feature>
<organism evidence="2 3">
    <name type="scientific">Symbiodinium microadriaticum</name>
    <name type="common">Dinoflagellate</name>
    <name type="synonym">Zooxanthella microadriatica</name>
    <dbReference type="NCBI Taxonomy" id="2951"/>
    <lineage>
        <taxon>Eukaryota</taxon>
        <taxon>Sar</taxon>
        <taxon>Alveolata</taxon>
        <taxon>Dinophyceae</taxon>
        <taxon>Suessiales</taxon>
        <taxon>Symbiodiniaceae</taxon>
        <taxon>Symbiodinium</taxon>
    </lineage>
</organism>